<evidence type="ECO:0000313" key="3">
    <source>
        <dbReference type="Proteomes" id="UP000078237"/>
    </source>
</evidence>
<proteinExistence type="predicted"/>
<feature type="region of interest" description="Disordered" evidence="1">
    <location>
        <begin position="107"/>
        <end position="165"/>
    </location>
</feature>
<comment type="caution">
    <text evidence="2">The sequence shown here is derived from an EMBL/GenBank/DDBJ whole genome shotgun (WGS) entry which is preliminary data.</text>
</comment>
<evidence type="ECO:0000313" key="2">
    <source>
        <dbReference type="EMBL" id="KXX76888.1"/>
    </source>
</evidence>
<protein>
    <submittedName>
        <fullName evidence="2">Uncharacterized protein</fullName>
    </submittedName>
</protein>
<accession>A0A175VZI2</accession>
<organism evidence="2 3">
    <name type="scientific">Madurella mycetomatis</name>
    <dbReference type="NCBI Taxonomy" id="100816"/>
    <lineage>
        <taxon>Eukaryota</taxon>
        <taxon>Fungi</taxon>
        <taxon>Dikarya</taxon>
        <taxon>Ascomycota</taxon>
        <taxon>Pezizomycotina</taxon>
        <taxon>Sordariomycetes</taxon>
        <taxon>Sordariomycetidae</taxon>
        <taxon>Sordariales</taxon>
        <taxon>Sordariales incertae sedis</taxon>
        <taxon>Madurella</taxon>
    </lineage>
</organism>
<sequence>MLSKLVQSPKTNVAPFKRFSRPPPRPFQHPHPHPHPHHGSSLLRYLFPRTVRDLYRERLIRFRLDTLPHYKLRLQSRIYRFIVERQRKRREQTRLVDLVTRHSRRLLLGQSAGREPKAGGGSGRRGGTEKGNADVRDASAAATDSARVRRKMPTPPLPPTSQLGYGRGVGYGYGGGAGAAGRKQGREGMICMGTSLRPLPNGVRGAGG</sequence>
<evidence type="ECO:0000256" key="1">
    <source>
        <dbReference type="SAM" id="MobiDB-lite"/>
    </source>
</evidence>
<reference evidence="2 3" key="1">
    <citation type="journal article" date="2016" name="Genome Announc.">
        <title>Genome Sequence of Madurella mycetomatis mm55, Isolated from a Human Mycetoma Case in Sudan.</title>
        <authorList>
            <person name="Smit S."/>
            <person name="Derks M.F."/>
            <person name="Bervoets S."/>
            <person name="Fahal A."/>
            <person name="van Leeuwen W."/>
            <person name="van Belkum A."/>
            <person name="van de Sande W.W."/>
        </authorList>
    </citation>
    <scope>NUCLEOTIDE SEQUENCE [LARGE SCALE GENOMIC DNA]</scope>
    <source>
        <strain evidence="3">mm55</strain>
    </source>
</reference>
<dbReference type="VEuPathDB" id="FungiDB:MMYC01_207841"/>
<dbReference type="EMBL" id="LCTW02000188">
    <property type="protein sequence ID" value="KXX76888.1"/>
    <property type="molecule type" value="Genomic_DNA"/>
</dbReference>
<feature type="compositionally biased region" description="Basic residues" evidence="1">
    <location>
        <begin position="28"/>
        <end position="38"/>
    </location>
</feature>
<feature type="compositionally biased region" description="Basic and acidic residues" evidence="1">
    <location>
        <begin position="126"/>
        <end position="137"/>
    </location>
</feature>
<dbReference type="STRING" id="100816.A0A175VZI2"/>
<feature type="compositionally biased region" description="Polar residues" evidence="1">
    <location>
        <begin position="1"/>
        <end position="11"/>
    </location>
</feature>
<feature type="region of interest" description="Disordered" evidence="1">
    <location>
        <begin position="1"/>
        <end position="40"/>
    </location>
</feature>
<dbReference type="Proteomes" id="UP000078237">
    <property type="component" value="Unassembled WGS sequence"/>
</dbReference>
<dbReference type="AlphaFoldDB" id="A0A175VZI2"/>
<name>A0A175VZI2_9PEZI</name>
<keyword evidence="3" id="KW-1185">Reference proteome</keyword>
<gene>
    <name evidence="2" type="ORF">MMYC01_207841</name>
</gene>